<dbReference type="PANTHER" id="PTHR45138">
    <property type="entry name" value="REGULATORY COMPONENTS OF SENSORY TRANSDUCTION SYSTEM"/>
    <property type="match status" value="1"/>
</dbReference>
<dbReference type="PANTHER" id="PTHR45138:SF9">
    <property type="entry name" value="DIGUANYLATE CYCLASE DGCM-RELATED"/>
    <property type="match status" value="1"/>
</dbReference>
<proteinExistence type="predicted"/>
<dbReference type="FunFam" id="3.30.70.270:FF:000001">
    <property type="entry name" value="Diguanylate cyclase domain protein"/>
    <property type="match status" value="1"/>
</dbReference>
<accession>A0A8J7DWJ8</accession>
<evidence type="ECO:0000259" key="3">
    <source>
        <dbReference type="PROSITE" id="PS50110"/>
    </source>
</evidence>
<evidence type="ECO:0000256" key="1">
    <source>
        <dbReference type="PROSITE-ProRule" id="PRU00169"/>
    </source>
</evidence>
<dbReference type="Pfam" id="PF00990">
    <property type="entry name" value="GGDEF"/>
    <property type="match status" value="1"/>
</dbReference>
<dbReference type="Proteomes" id="UP000654482">
    <property type="component" value="Unassembled WGS sequence"/>
</dbReference>
<reference evidence="5" key="1">
    <citation type="submission" date="2020-10" db="EMBL/GenBank/DDBJ databases">
        <authorList>
            <person name="Castelo-Branco R."/>
            <person name="Eusebio N."/>
            <person name="Adriana R."/>
            <person name="Vieira A."/>
            <person name="Brugerolle De Fraissinette N."/>
            <person name="Rezende De Castro R."/>
            <person name="Schneider M.P."/>
            <person name="Vasconcelos V."/>
            <person name="Leao P.N."/>
        </authorList>
    </citation>
    <scope>NUCLEOTIDE SEQUENCE</scope>
    <source>
        <strain evidence="5">LEGE 07157</strain>
    </source>
</reference>
<dbReference type="Gene3D" id="3.30.70.270">
    <property type="match status" value="1"/>
</dbReference>
<dbReference type="SUPFAM" id="SSF55073">
    <property type="entry name" value="Nucleotide cyclase"/>
    <property type="match status" value="1"/>
</dbReference>
<dbReference type="GO" id="GO:0052621">
    <property type="term" value="F:diguanylate cyclase activity"/>
    <property type="evidence" value="ECO:0007669"/>
    <property type="project" value="TreeGrafter"/>
</dbReference>
<keyword evidence="2" id="KW-0175">Coiled coil</keyword>
<dbReference type="InterPro" id="IPR001789">
    <property type="entry name" value="Sig_transdc_resp-reg_receiver"/>
</dbReference>
<dbReference type="SMART" id="SM00267">
    <property type="entry name" value="GGDEF"/>
    <property type="match status" value="1"/>
</dbReference>
<name>A0A8J7DWJ8_9CYAN</name>
<dbReference type="GO" id="GO:0000160">
    <property type="term" value="P:phosphorelay signal transduction system"/>
    <property type="evidence" value="ECO:0007669"/>
    <property type="project" value="InterPro"/>
</dbReference>
<gene>
    <name evidence="5" type="ORF">IQ249_09520</name>
</gene>
<dbReference type="PROSITE" id="PS50887">
    <property type="entry name" value="GGDEF"/>
    <property type="match status" value="1"/>
</dbReference>
<comment type="caution">
    <text evidence="5">The sequence shown here is derived from an EMBL/GenBank/DDBJ whole genome shotgun (WGS) entry which is preliminary data.</text>
</comment>
<dbReference type="InterPro" id="IPR050469">
    <property type="entry name" value="Diguanylate_Cyclase"/>
</dbReference>
<feature type="modified residue" description="4-aspartylphosphate" evidence="1">
    <location>
        <position position="61"/>
    </location>
</feature>
<evidence type="ECO:0000313" key="5">
    <source>
        <dbReference type="EMBL" id="MBE9116133.1"/>
    </source>
</evidence>
<feature type="coiled-coil region" evidence="2">
    <location>
        <begin position="127"/>
        <end position="178"/>
    </location>
</feature>
<dbReference type="InterPro" id="IPR011006">
    <property type="entry name" value="CheY-like_superfamily"/>
</dbReference>
<dbReference type="CDD" id="cd19920">
    <property type="entry name" value="REC_PA4781-like"/>
    <property type="match status" value="1"/>
</dbReference>
<dbReference type="InterPro" id="IPR043128">
    <property type="entry name" value="Rev_trsase/Diguanyl_cyclase"/>
</dbReference>
<dbReference type="AlphaFoldDB" id="A0A8J7DWJ8"/>
<dbReference type="GO" id="GO:1902201">
    <property type="term" value="P:negative regulation of bacterial-type flagellum-dependent cell motility"/>
    <property type="evidence" value="ECO:0007669"/>
    <property type="project" value="TreeGrafter"/>
</dbReference>
<dbReference type="PROSITE" id="PS50110">
    <property type="entry name" value="RESPONSE_REGULATORY"/>
    <property type="match status" value="1"/>
</dbReference>
<dbReference type="GO" id="GO:0005886">
    <property type="term" value="C:plasma membrane"/>
    <property type="evidence" value="ECO:0007669"/>
    <property type="project" value="TreeGrafter"/>
</dbReference>
<dbReference type="EMBL" id="JADEWZ010000011">
    <property type="protein sequence ID" value="MBE9116133.1"/>
    <property type="molecule type" value="Genomic_DNA"/>
</dbReference>
<dbReference type="InterPro" id="IPR000160">
    <property type="entry name" value="GGDEF_dom"/>
</dbReference>
<sequence>MNRAPTSPTGGEILIVDDTPNNLRLLSTMLTEQGYVVRKALNGASALRSIKADPPDLVLLDVKMPQMNGYEVCQKLKAEDPINEIPVIFISALDEAMDKVKAFVVGGVDYITKPFQLEEVLARVENQLMLRQQKQQLTEQNHRLQDEIEKREQAELALKRTNEELQQINQLLYRLANLDGLTQVANRRRFDDYFEREWLRMRRDRRPMSLILCDVDYFKYYNDAYGHQAGDDCLRIVARAIDRAVKRPADLVARYGGEEFAILLPNTDSGGAMDVARQIRESVEECQIAHPQSEVSDRVTLSMGLTTLIPTIDISPDLLIATADRALYEAKNRGRNRMISENTVVEVSNLR</sequence>
<dbReference type="SUPFAM" id="SSF52172">
    <property type="entry name" value="CheY-like"/>
    <property type="match status" value="1"/>
</dbReference>
<dbReference type="CDD" id="cd01949">
    <property type="entry name" value="GGDEF"/>
    <property type="match status" value="1"/>
</dbReference>
<dbReference type="Gene3D" id="3.40.50.2300">
    <property type="match status" value="1"/>
</dbReference>
<dbReference type="SMART" id="SM00448">
    <property type="entry name" value="REC"/>
    <property type="match status" value="1"/>
</dbReference>
<feature type="domain" description="GGDEF" evidence="4">
    <location>
        <begin position="206"/>
        <end position="343"/>
    </location>
</feature>
<dbReference type="Pfam" id="PF00072">
    <property type="entry name" value="Response_reg"/>
    <property type="match status" value="1"/>
</dbReference>
<evidence type="ECO:0000313" key="6">
    <source>
        <dbReference type="Proteomes" id="UP000654482"/>
    </source>
</evidence>
<dbReference type="InterPro" id="IPR029787">
    <property type="entry name" value="Nucleotide_cyclase"/>
</dbReference>
<organism evidence="5 6">
    <name type="scientific">Lusitaniella coriacea LEGE 07157</name>
    <dbReference type="NCBI Taxonomy" id="945747"/>
    <lineage>
        <taxon>Bacteria</taxon>
        <taxon>Bacillati</taxon>
        <taxon>Cyanobacteriota</taxon>
        <taxon>Cyanophyceae</taxon>
        <taxon>Spirulinales</taxon>
        <taxon>Lusitaniellaceae</taxon>
        <taxon>Lusitaniella</taxon>
    </lineage>
</organism>
<dbReference type="GO" id="GO:0043709">
    <property type="term" value="P:cell adhesion involved in single-species biofilm formation"/>
    <property type="evidence" value="ECO:0007669"/>
    <property type="project" value="TreeGrafter"/>
</dbReference>
<dbReference type="RefSeq" id="WP_194029220.1">
    <property type="nucleotide sequence ID" value="NZ_JADEWZ010000011.1"/>
</dbReference>
<evidence type="ECO:0000259" key="4">
    <source>
        <dbReference type="PROSITE" id="PS50887"/>
    </source>
</evidence>
<evidence type="ECO:0000256" key="2">
    <source>
        <dbReference type="SAM" id="Coils"/>
    </source>
</evidence>
<keyword evidence="1" id="KW-0597">Phosphoprotein</keyword>
<feature type="domain" description="Response regulatory" evidence="3">
    <location>
        <begin position="12"/>
        <end position="128"/>
    </location>
</feature>
<protein>
    <submittedName>
        <fullName evidence="5">Diguanylate cyclase</fullName>
    </submittedName>
</protein>
<dbReference type="NCBIfam" id="TIGR00254">
    <property type="entry name" value="GGDEF"/>
    <property type="match status" value="1"/>
</dbReference>
<keyword evidence="6" id="KW-1185">Reference proteome</keyword>